<dbReference type="GO" id="GO:0071966">
    <property type="term" value="P:fungal-type cell wall polysaccharide metabolic process"/>
    <property type="evidence" value="ECO:0007669"/>
    <property type="project" value="TreeGrafter"/>
</dbReference>
<name>A0A0C3EQG7_PILCF</name>
<reference evidence="3 4" key="1">
    <citation type="submission" date="2014-04" db="EMBL/GenBank/DDBJ databases">
        <authorList>
            <consortium name="DOE Joint Genome Institute"/>
            <person name="Kuo A."/>
            <person name="Tarkka M."/>
            <person name="Buscot F."/>
            <person name="Kohler A."/>
            <person name="Nagy L.G."/>
            <person name="Floudas D."/>
            <person name="Copeland A."/>
            <person name="Barry K.W."/>
            <person name="Cichocki N."/>
            <person name="Veneault-Fourrey C."/>
            <person name="LaButti K."/>
            <person name="Lindquist E.A."/>
            <person name="Lipzen A."/>
            <person name="Lundell T."/>
            <person name="Morin E."/>
            <person name="Murat C."/>
            <person name="Sun H."/>
            <person name="Tunlid A."/>
            <person name="Henrissat B."/>
            <person name="Grigoriev I.V."/>
            <person name="Hibbett D.S."/>
            <person name="Martin F."/>
            <person name="Nordberg H.P."/>
            <person name="Cantor M.N."/>
            <person name="Hua S.X."/>
        </authorList>
    </citation>
    <scope>NUCLEOTIDE SEQUENCE [LARGE SCALE GENOMIC DNA]</scope>
    <source>
        <strain evidence="3 4">F 1598</strain>
    </source>
</reference>
<proteinExistence type="predicted"/>
<dbReference type="Pfam" id="PF11790">
    <property type="entry name" value="Glyco_hydro_cc"/>
    <property type="match status" value="1"/>
</dbReference>
<protein>
    <submittedName>
        <fullName evidence="3">Glycoside hydrolase family 128 protein</fullName>
    </submittedName>
</protein>
<evidence type="ECO:0000313" key="4">
    <source>
        <dbReference type="Proteomes" id="UP000054166"/>
    </source>
</evidence>
<organism evidence="3 4">
    <name type="scientific">Piloderma croceum (strain F 1598)</name>
    <dbReference type="NCBI Taxonomy" id="765440"/>
    <lineage>
        <taxon>Eukaryota</taxon>
        <taxon>Fungi</taxon>
        <taxon>Dikarya</taxon>
        <taxon>Basidiomycota</taxon>
        <taxon>Agaricomycotina</taxon>
        <taxon>Agaricomycetes</taxon>
        <taxon>Agaricomycetidae</taxon>
        <taxon>Atheliales</taxon>
        <taxon>Atheliaceae</taxon>
        <taxon>Piloderma</taxon>
    </lineage>
</organism>
<dbReference type="HOGENOM" id="CLU_040908_1_0_1"/>
<sequence>MVPNLAAVLGALTLALSFAVPSAGTSQRGLAWAANNNLAPKLGSPSIVKWYHHWQNGPVSQMPSKNEYVPMFWGEKYRSLWNERVAEMNKKAPKNLMSLNEPDVVGQANMDPNAAADLYMKEVYPWSKKGVKLCTPAIVWNLKWMQTFLSAIKKQGGHADMTCMHWYGSWKDLAGLQKYVEAVHSLTNMPVWIPELGVTTASNPSESQLKTFMTEALTWLDAQPYVERYAWFGCWESNNPPDNFATSMNAFLNPQGQLSEIGSLYASSTKMKKRSLHSHHLLGRNETQTDTQTDDDAVHCDTTCEIRNKEIEEYFAQLPPTPA</sequence>
<keyword evidence="1" id="KW-0732">Signal</keyword>
<accession>A0A0C3EQG7</accession>
<gene>
    <name evidence="3" type="ORF">PILCRDRAFT_827873</name>
</gene>
<feature type="signal peptide" evidence="1">
    <location>
        <begin position="1"/>
        <end position="19"/>
    </location>
</feature>
<dbReference type="AlphaFoldDB" id="A0A0C3EQG7"/>
<evidence type="ECO:0000313" key="3">
    <source>
        <dbReference type="EMBL" id="KIM74815.1"/>
    </source>
</evidence>
<dbReference type="Gene3D" id="3.20.20.80">
    <property type="entry name" value="Glycosidases"/>
    <property type="match status" value="1"/>
</dbReference>
<evidence type="ECO:0000256" key="1">
    <source>
        <dbReference type="SAM" id="SignalP"/>
    </source>
</evidence>
<dbReference type="EMBL" id="KN833055">
    <property type="protein sequence ID" value="KIM74815.1"/>
    <property type="molecule type" value="Genomic_DNA"/>
</dbReference>
<feature type="chain" id="PRO_5002163963" evidence="1">
    <location>
        <begin position="20"/>
        <end position="323"/>
    </location>
</feature>
<dbReference type="OrthoDB" id="5959761at2759"/>
<dbReference type="PANTHER" id="PTHR34154">
    <property type="entry name" value="ALKALI-SENSITIVE LINKAGE PROTEIN 1"/>
    <property type="match status" value="1"/>
</dbReference>
<keyword evidence="4" id="KW-1185">Reference proteome</keyword>
<feature type="domain" description="Asl1-like glycosyl hydrolase catalytic" evidence="2">
    <location>
        <begin position="29"/>
        <end position="265"/>
    </location>
</feature>
<dbReference type="STRING" id="765440.A0A0C3EQG7"/>
<evidence type="ECO:0000259" key="2">
    <source>
        <dbReference type="Pfam" id="PF11790"/>
    </source>
</evidence>
<keyword evidence="3" id="KW-0378">Hydrolase</keyword>
<dbReference type="InParanoid" id="A0A0C3EQG7"/>
<dbReference type="SUPFAM" id="SSF51445">
    <property type="entry name" value="(Trans)glycosidases"/>
    <property type="match status" value="1"/>
</dbReference>
<dbReference type="GO" id="GO:0009277">
    <property type="term" value="C:fungal-type cell wall"/>
    <property type="evidence" value="ECO:0007669"/>
    <property type="project" value="TreeGrafter"/>
</dbReference>
<dbReference type="GO" id="GO:0016787">
    <property type="term" value="F:hydrolase activity"/>
    <property type="evidence" value="ECO:0007669"/>
    <property type="project" value="UniProtKB-KW"/>
</dbReference>
<dbReference type="PANTHER" id="PTHR34154:SF3">
    <property type="entry name" value="ALKALI-SENSITIVE LINKAGE PROTEIN 1"/>
    <property type="match status" value="1"/>
</dbReference>
<dbReference type="Proteomes" id="UP000054166">
    <property type="component" value="Unassembled WGS sequence"/>
</dbReference>
<dbReference type="InterPro" id="IPR053183">
    <property type="entry name" value="ASL1"/>
</dbReference>
<dbReference type="InterPro" id="IPR017853">
    <property type="entry name" value="GH"/>
</dbReference>
<reference evidence="4" key="2">
    <citation type="submission" date="2015-01" db="EMBL/GenBank/DDBJ databases">
        <title>Evolutionary Origins and Diversification of the Mycorrhizal Mutualists.</title>
        <authorList>
            <consortium name="DOE Joint Genome Institute"/>
            <consortium name="Mycorrhizal Genomics Consortium"/>
            <person name="Kohler A."/>
            <person name="Kuo A."/>
            <person name="Nagy L.G."/>
            <person name="Floudas D."/>
            <person name="Copeland A."/>
            <person name="Barry K.W."/>
            <person name="Cichocki N."/>
            <person name="Veneault-Fourrey C."/>
            <person name="LaButti K."/>
            <person name="Lindquist E.A."/>
            <person name="Lipzen A."/>
            <person name="Lundell T."/>
            <person name="Morin E."/>
            <person name="Murat C."/>
            <person name="Riley R."/>
            <person name="Ohm R."/>
            <person name="Sun H."/>
            <person name="Tunlid A."/>
            <person name="Henrissat B."/>
            <person name="Grigoriev I.V."/>
            <person name="Hibbett D.S."/>
            <person name="Martin F."/>
        </authorList>
    </citation>
    <scope>NUCLEOTIDE SEQUENCE [LARGE SCALE GENOMIC DNA]</scope>
    <source>
        <strain evidence="4">F 1598</strain>
    </source>
</reference>
<dbReference type="InterPro" id="IPR024655">
    <property type="entry name" value="Asl1_glyco_hydro_catalytic"/>
</dbReference>